<evidence type="ECO:0000256" key="8">
    <source>
        <dbReference type="ARBA" id="ARBA00022741"/>
    </source>
</evidence>
<evidence type="ECO:0000256" key="12">
    <source>
        <dbReference type="ARBA" id="ARBA00023146"/>
    </source>
</evidence>
<keyword evidence="6" id="KW-0963">Cytoplasm</keyword>
<organism evidence="16 17">
    <name type="scientific">Marinobacter nauticus</name>
    <name type="common">Marinobacter hydrocarbonoclasticus</name>
    <name type="synonym">Marinobacter aquaeolei</name>
    <dbReference type="NCBI Taxonomy" id="2743"/>
    <lineage>
        <taxon>Bacteria</taxon>
        <taxon>Pseudomonadati</taxon>
        <taxon>Pseudomonadota</taxon>
        <taxon>Gammaproteobacteria</taxon>
        <taxon>Pseudomonadales</taxon>
        <taxon>Marinobacteraceae</taxon>
        <taxon>Marinobacter</taxon>
    </lineage>
</organism>
<dbReference type="InterPro" id="IPR023458">
    <property type="entry name" value="Met-tRNA_ligase_1"/>
</dbReference>
<name>A0A3B8WG32_MARNT</name>
<keyword evidence="9" id="KW-0862">Zinc</keyword>
<dbReference type="GO" id="GO:0005829">
    <property type="term" value="C:cytosol"/>
    <property type="evidence" value="ECO:0007669"/>
    <property type="project" value="TreeGrafter"/>
</dbReference>
<keyword evidence="11" id="KW-0648">Protein biosynthesis</keyword>
<dbReference type="SUPFAM" id="SSF52374">
    <property type="entry name" value="Nucleotidylyl transferase"/>
    <property type="match status" value="1"/>
</dbReference>
<comment type="function">
    <text evidence="1">Is required not only for elongation of protein synthesis but also for the initiation of all mRNA translation through initiator tRNA(fMet) aminoacylation.</text>
</comment>
<dbReference type="PANTHER" id="PTHR45765">
    <property type="entry name" value="METHIONINE--TRNA LIGASE"/>
    <property type="match status" value="1"/>
</dbReference>
<dbReference type="Gene3D" id="2.170.220.10">
    <property type="match status" value="1"/>
</dbReference>
<evidence type="ECO:0000256" key="1">
    <source>
        <dbReference type="ARBA" id="ARBA00003314"/>
    </source>
</evidence>
<dbReference type="AlphaFoldDB" id="A0A3B8WG32"/>
<evidence type="ECO:0000256" key="11">
    <source>
        <dbReference type="ARBA" id="ARBA00022917"/>
    </source>
</evidence>
<evidence type="ECO:0000313" key="17">
    <source>
        <dbReference type="Proteomes" id="UP000261325"/>
    </source>
</evidence>
<dbReference type="PANTHER" id="PTHR45765:SF1">
    <property type="entry name" value="METHIONINE--TRNA LIGASE, CYTOPLASMIC"/>
    <property type="match status" value="1"/>
</dbReference>
<evidence type="ECO:0000256" key="6">
    <source>
        <dbReference type="ARBA" id="ARBA00022490"/>
    </source>
</evidence>
<keyword evidence="7 16" id="KW-0436">Ligase</keyword>
<sequence length="70" mass="8175">SEYIYRQLKDNYHIATRKITQFFDPEKEMFLADRFIKGTCPKCKTEDQYGDNCEACGATYTPAELINPRS</sequence>
<keyword evidence="8" id="KW-0547">Nucleotide-binding</keyword>
<dbReference type="GO" id="GO:0005524">
    <property type="term" value="F:ATP binding"/>
    <property type="evidence" value="ECO:0007669"/>
    <property type="project" value="UniProtKB-KW"/>
</dbReference>
<dbReference type="EMBL" id="DLYI01000029">
    <property type="protein sequence ID" value="HAC26702.1"/>
    <property type="molecule type" value="Genomic_DNA"/>
</dbReference>
<dbReference type="GO" id="GO:0006431">
    <property type="term" value="P:methionyl-tRNA aminoacylation"/>
    <property type="evidence" value="ECO:0007669"/>
    <property type="project" value="TreeGrafter"/>
</dbReference>
<accession>A0A3B8WG32</accession>
<keyword evidence="10" id="KW-0067">ATP-binding</keyword>
<dbReference type="InterPro" id="IPR029038">
    <property type="entry name" value="MetRS_Zn"/>
</dbReference>
<dbReference type="GO" id="GO:0004825">
    <property type="term" value="F:methionine-tRNA ligase activity"/>
    <property type="evidence" value="ECO:0007669"/>
    <property type="project" value="UniProtKB-EC"/>
</dbReference>
<comment type="subcellular location">
    <subcellularLocation>
        <location evidence="2">Cytoplasm</location>
    </subcellularLocation>
</comment>
<evidence type="ECO:0000256" key="2">
    <source>
        <dbReference type="ARBA" id="ARBA00004496"/>
    </source>
</evidence>
<dbReference type="Pfam" id="PF09334">
    <property type="entry name" value="tRNA-synt_1g"/>
    <property type="match status" value="1"/>
</dbReference>
<keyword evidence="12" id="KW-0030">Aminoacyl-tRNA synthetase</keyword>
<gene>
    <name evidence="16" type="primary">metG</name>
    <name evidence="16" type="ORF">DCF82_02585</name>
</gene>
<comment type="similarity">
    <text evidence="3">Belongs to the class-I aminoacyl-tRNA synthetase family. MetG type 1 subfamily.</text>
</comment>
<dbReference type="FunFam" id="2.20.28.20:FF:000001">
    <property type="entry name" value="Methionine--tRNA ligase"/>
    <property type="match status" value="1"/>
</dbReference>
<feature type="non-terminal residue" evidence="16">
    <location>
        <position position="70"/>
    </location>
</feature>
<dbReference type="EC" id="6.1.1.10" evidence="4"/>
<evidence type="ECO:0000256" key="13">
    <source>
        <dbReference type="ARBA" id="ARBA00030904"/>
    </source>
</evidence>
<evidence type="ECO:0000313" key="16">
    <source>
        <dbReference type="EMBL" id="HAC26702.1"/>
    </source>
</evidence>
<comment type="caution">
    <text evidence="16">The sequence shown here is derived from an EMBL/GenBank/DDBJ whole genome shotgun (WGS) entry which is preliminary data.</text>
</comment>
<dbReference type="Proteomes" id="UP000261325">
    <property type="component" value="Unassembled WGS sequence"/>
</dbReference>
<evidence type="ECO:0000256" key="9">
    <source>
        <dbReference type="ARBA" id="ARBA00022833"/>
    </source>
</evidence>
<evidence type="ECO:0000256" key="5">
    <source>
        <dbReference type="ARBA" id="ARBA00018753"/>
    </source>
</evidence>
<feature type="domain" description="Methionyl/Leucyl tRNA synthetase" evidence="15">
    <location>
        <begin position="3"/>
        <end position="70"/>
    </location>
</feature>
<evidence type="ECO:0000256" key="10">
    <source>
        <dbReference type="ARBA" id="ARBA00022840"/>
    </source>
</evidence>
<dbReference type="SUPFAM" id="SSF57770">
    <property type="entry name" value="Methionyl-tRNA synthetase (MetRS), Zn-domain"/>
    <property type="match status" value="1"/>
</dbReference>
<evidence type="ECO:0000256" key="3">
    <source>
        <dbReference type="ARBA" id="ARBA00008258"/>
    </source>
</evidence>
<protein>
    <recommendedName>
        <fullName evidence="5">Methionine--tRNA ligase</fullName>
        <ecNumber evidence="4">6.1.1.10</ecNumber>
    </recommendedName>
    <alternativeName>
        <fullName evidence="13">Methionyl-tRNA synthetase</fullName>
    </alternativeName>
</protein>
<evidence type="ECO:0000256" key="7">
    <source>
        <dbReference type="ARBA" id="ARBA00022598"/>
    </source>
</evidence>
<feature type="non-terminal residue" evidence="16">
    <location>
        <position position="1"/>
    </location>
</feature>
<evidence type="ECO:0000256" key="4">
    <source>
        <dbReference type="ARBA" id="ARBA00012838"/>
    </source>
</evidence>
<comment type="catalytic activity">
    <reaction evidence="14">
        <text>tRNA(Met) + L-methionine + ATP = L-methionyl-tRNA(Met) + AMP + diphosphate</text>
        <dbReference type="Rhea" id="RHEA:13481"/>
        <dbReference type="Rhea" id="RHEA-COMP:9667"/>
        <dbReference type="Rhea" id="RHEA-COMP:9698"/>
        <dbReference type="ChEBI" id="CHEBI:30616"/>
        <dbReference type="ChEBI" id="CHEBI:33019"/>
        <dbReference type="ChEBI" id="CHEBI:57844"/>
        <dbReference type="ChEBI" id="CHEBI:78442"/>
        <dbReference type="ChEBI" id="CHEBI:78530"/>
        <dbReference type="ChEBI" id="CHEBI:456215"/>
        <dbReference type="EC" id="6.1.1.10"/>
    </reaction>
</comment>
<reference evidence="16 17" key="1">
    <citation type="journal article" date="2018" name="Nat. Biotechnol.">
        <title>A standardized bacterial taxonomy based on genome phylogeny substantially revises the tree of life.</title>
        <authorList>
            <person name="Parks D.H."/>
            <person name="Chuvochina M."/>
            <person name="Waite D.W."/>
            <person name="Rinke C."/>
            <person name="Skarshewski A."/>
            <person name="Chaumeil P.A."/>
            <person name="Hugenholtz P."/>
        </authorList>
    </citation>
    <scope>NUCLEOTIDE SEQUENCE [LARGE SCALE GENOMIC DNA]</scope>
    <source>
        <strain evidence="16">UBA9049</strain>
    </source>
</reference>
<evidence type="ECO:0000259" key="15">
    <source>
        <dbReference type="Pfam" id="PF09334"/>
    </source>
</evidence>
<proteinExistence type="inferred from homology"/>
<evidence type="ECO:0000256" key="14">
    <source>
        <dbReference type="ARBA" id="ARBA00047364"/>
    </source>
</evidence>
<dbReference type="InterPro" id="IPR015413">
    <property type="entry name" value="Methionyl/Leucyl_tRNA_Synth"/>
</dbReference>